<evidence type="ECO:0000256" key="6">
    <source>
        <dbReference type="ARBA" id="ARBA00023136"/>
    </source>
</evidence>
<dbReference type="InterPro" id="IPR009613">
    <property type="entry name" value="LMF"/>
</dbReference>
<dbReference type="PANTHER" id="PTHR14463">
    <property type="entry name" value="LIPASE MATURATION FACTOR"/>
    <property type="match status" value="1"/>
</dbReference>
<feature type="region of interest" description="Disordered" evidence="7">
    <location>
        <begin position="979"/>
        <end position="1007"/>
    </location>
</feature>
<feature type="transmembrane region" description="Helical" evidence="8">
    <location>
        <begin position="499"/>
        <end position="519"/>
    </location>
</feature>
<dbReference type="PANTHER" id="PTHR14463:SF10">
    <property type="entry name" value="LIPASE MATURATION FACTOR 1"/>
    <property type="match status" value="1"/>
</dbReference>
<dbReference type="VEuPathDB" id="PlasmoDB:PVW1_110041600"/>
<feature type="domain" description="Lipase maturation factor 1/2 C-terminal" evidence="10">
    <location>
        <begin position="621"/>
        <end position="784"/>
    </location>
</feature>
<comment type="similarity">
    <text evidence="2">Belongs to the lipase maturation factor family.</text>
</comment>
<feature type="transmembrane region" description="Helical" evidence="8">
    <location>
        <begin position="60"/>
        <end position="83"/>
    </location>
</feature>
<feature type="compositionally biased region" description="Low complexity" evidence="7">
    <location>
        <begin position="867"/>
        <end position="881"/>
    </location>
</feature>
<dbReference type="VEuPathDB" id="PlasmoDB:PVX_113800"/>
<feature type="transmembrane region" description="Helical" evidence="8">
    <location>
        <begin position="531"/>
        <end position="547"/>
    </location>
</feature>
<keyword evidence="5 8" id="KW-1133">Transmembrane helix</keyword>
<dbReference type="Pfam" id="PF06762">
    <property type="entry name" value="LMF1"/>
    <property type="match status" value="1"/>
</dbReference>
<reference evidence="11 12" key="1">
    <citation type="submission" date="2016-07" db="EMBL/GenBank/DDBJ databases">
        <authorList>
            <consortium name="Pathogen Informatics"/>
        </authorList>
    </citation>
    <scope>NUCLEOTIDE SEQUENCE [LARGE SCALE GENOMIC DNA]</scope>
</reference>
<feature type="transmembrane region" description="Helical" evidence="8">
    <location>
        <begin position="553"/>
        <end position="574"/>
    </location>
</feature>
<evidence type="ECO:0000313" key="12">
    <source>
        <dbReference type="Proteomes" id="UP000196402"/>
    </source>
</evidence>
<feature type="transmembrane region" description="Helical" evidence="8">
    <location>
        <begin position="186"/>
        <end position="204"/>
    </location>
</feature>
<dbReference type="InterPro" id="IPR057433">
    <property type="entry name" value="LMF1/2_C"/>
</dbReference>
<evidence type="ECO:0000259" key="9">
    <source>
        <dbReference type="Pfam" id="PF06762"/>
    </source>
</evidence>
<keyword evidence="3 8" id="KW-0812">Transmembrane</keyword>
<feature type="compositionally biased region" description="Basic and acidic residues" evidence="7">
    <location>
        <begin position="838"/>
        <end position="858"/>
    </location>
</feature>
<organism evidence="11 12">
    <name type="scientific">Plasmodium vivax</name>
    <name type="common">malaria parasite P. vivax</name>
    <dbReference type="NCBI Taxonomy" id="5855"/>
    <lineage>
        <taxon>Eukaryota</taxon>
        <taxon>Sar</taxon>
        <taxon>Alveolata</taxon>
        <taxon>Apicomplexa</taxon>
        <taxon>Aconoidasida</taxon>
        <taxon>Haemosporida</taxon>
        <taxon>Plasmodiidae</taxon>
        <taxon>Plasmodium</taxon>
        <taxon>Plasmodium (Plasmodium)</taxon>
    </lineage>
</organism>
<dbReference type="VEuPathDB" id="PlasmoDB:PVPAM_110040400"/>
<feature type="transmembrane region" description="Helical" evidence="8">
    <location>
        <begin position="586"/>
        <end position="605"/>
    </location>
</feature>
<feature type="region of interest" description="Disordered" evidence="7">
    <location>
        <begin position="797"/>
        <end position="904"/>
    </location>
</feature>
<keyword evidence="6 8" id="KW-0472">Membrane</keyword>
<feature type="transmembrane region" description="Helical" evidence="8">
    <location>
        <begin position="472"/>
        <end position="493"/>
    </location>
</feature>
<evidence type="ECO:0000256" key="7">
    <source>
        <dbReference type="SAM" id="MobiDB-lite"/>
    </source>
</evidence>
<dbReference type="Pfam" id="PF25179">
    <property type="entry name" value="LMF1_C"/>
    <property type="match status" value="1"/>
</dbReference>
<gene>
    <name evidence="11" type="ORF">PVT01_110040400</name>
</gene>
<name>A0A1G4H0A5_PLAVI</name>
<comment type="subcellular location">
    <subcellularLocation>
        <location evidence="1">Endoplasmic reticulum membrane</location>
        <topology evidence="1">Multi-pass membrane protein</topology>
    </subcellularLocation>
</comment>
<dbReference type="Proteomes" id="UP000196402">
    <property type="component" value="Chromosome 11"/>
</dbReference>
<evidence type="ECO:0000256" key="4">
    <source>
        <dbReference type="ARBA" id="ARBA00022824"/>
    </source>
</evidence>
<protein>
    <submittedName>
        <fullName evidence="11">Rhoptry protein ROP14, putative</fullName>
    </submittedName>
</protein>
<dbReference type="InterPro" id="IPR057434">
    <property type="entry name" value="LMF1/2_N"/>
</dbReference>
<evidence type="ECO:0000256" key="2">
    <source>
        <dbReference type="ARBA" id="ARBA00005512"/>
    </source>
</evidence>
<keyword evidence="4" id="KW-0256">Endoplasmic reticulum</keyword>
<evidence type="ECO:0000313" key="11">
    <source>
        <dbReference type="EMBL" id="SCO68259.1"/>
    </source>
</evidence>
<accession>A0A1G4H0A5</accession>
<feature type="transmembrane region" description="Helical" evidence="8">
    <location>
        <begin position="297"/>
        <end position="313"/>
    </location>
</feature>
<dbReference type="GO" id="GO:0005789">
    <property type="term" value="C:endoplasmic reticulum membrane"/>
    <property type="evidence" value="ECO:0007669"/>
    <property type="project" value="UniProtKB-SubCell"/>
</dbReference>
<evidence type="ECO:0000259" key="10">
    <source>
        <dbReference type="Pfam" id="PF25179"/>
    </source>
</evidence>
<feature type="transmembrane region" description="Helical" evidence="8">
    <location>
        <begin position="272"/>
        <end position="290"/>
    </location>
</feature>
<dbReference type="VEuPathDB" id="PlasmoDB:PVP01_1135800"/>
<proteinExistence type="inferred from homology"/>
<dbReference type="eggNOG" id="KOG0613">
    <property type="taxonomic scope" value="Eukaryota"/>
</dbReference>
<feature type="transmembrane region" description="Helical" evidence="8">
    <location>
        <begin position="157"/>
        <end position="180"/>
    </location>
</feature>
<sequence length="1098" mass="122943">MDGPEMKGPARILVNDKEVNHEGGLRKVKNWLKGLAKNVLAQEDPEDAFPSNNKALRNTFWVSQLMCTRIILLCCFFSFVVAWRQNVALIGEDGLTPAKEHVEQVVQELRGEGVWAKFRSFHSLFWFLPASDLVLTALPVAGMLLSLAALLLNRINLLTVVPIYLALQSIYSVGNIWYGYAFELELLELVFLTLLLVPLCGNHLKSRYSTTPFVRYVWRFFIFKVLLGSSLIRFRNSHLWGHLEGRYYLYETQPFPSIVGYFLHGSQTMSKLDNLFCILTECVFSFFILFPVRSFRLIGGSLILLYCLLNFLTGNSYLFYVLLLAPLMFCFDDEVLLPFVLKGRRNEVLSVVREKAAQLARSRGYFRSFDIFFCTGLSVDEVNKMRDAYFRIDAGGGGGLFNGGSNTRGGSPQAEREHLLGRGTPSRETNFHAEEATPIGGIKTDVLNALHWAFSKKGPQYILENYNISRELIIHVLCTCIMTSYNSCVHIAYSTRGSILLFFVYLSCFLLYMVYLFFFTTSVVSRLASQLGLLLSVALIYTNGIFVSGFSDAYVSALFSLHLFFLLSLSLFYVKNDRFVVKFLCQYFYFILFASFFCFFVQNVLSPLQVMNEEYGSFQLMSVYGSFGSINQVRREIIIRGSRSTDGSSRTNSLETLPIVGTPPPGWDDYQFNCKPDSVQKPLCSQFRLLYGFLPVLYVDRLDLQFNQLSYSDDETILHTPWFRKFLKKLAVNDEAVLSLLYRTPSFVTPSGGKNPAEFAPIHLTVSSDVYTFSTQGEKNAWWEVLSSRVILEQQGRLSPNRGANKIGKHPGGGRPGEHSTLLHVGGPTVIQHRNRAASRDASRDASRGGHYFSKEGDPSEGELEEAGAANEANGAGATGRESLRGKIRTQERNRYTQKKRKFFRQKKLQELRAEGGERDSEEEAQTMEGIANTGRGGEGEPYHQLEGAVDVAGGMATEAHDEETDGENLFSAAKKMEAAREGATGEEAQKREDKMGGGGIEKGSPNGVLPSVIPPNGVLPSVIPPNGVLPSVIPPNGALSLHGAIQKEMDEAIRNSYKQYGLLNDFSQKITKLGFVNRDQGRSRYGEIRQLLAGRRG</sequence>
<evidence type="ECO:0000256" key="3">
    <source>
        <dbReference type="ARBA" id="ARBA00022692"/>
    </source>
</evidence>
<evidence type="ECO:0000256" key="8">
    <source>
        <dbReference type="SAM" id="Phobius"/>
    </source>
</evidence>
<feature type="transmembrane region" description="Helical" evidence="8">
    <location>
        <begin position="124"/>
        <end position="150"/>
    </location>
</feature>
<feature type="compositionally biased region" description="Basic and acidic residues" evidence="7">
    <location>
        <begin position="882"/>
        <end position="895"/>
    </location>
</feature>
<dbReference type="GO" id="GO:0051604">
    <property type="term" value="P:protein maturation"/>
    <property type="evidence" value="ECO:0007669"/>
    <property type="project" value="InterPro"/>
</dbReference>
<evidence type="ECO:0000256" key="5">
    <source>
        <dbReference type="ARBA" id="ARBA00022989"/>
    </source>
</evidence>
<feature type="domain" description="Lipase maturation factor 1/2 N-terminal" evidence="9">
    <location>
        <begin position="179"/>
        <end position="336"/>
    </location>
</feature>
<dbReference type="EMBL" id="LT615249">
    <property type="protein sequence ID" value="SCO68259.1"/>
    <property type="molecule type" value="Genomic_DNA"/>
</dbReference>
<dbReference type="AlphaFoldDB" id="A0A1G4H0A5"/>
<evidence type="ECO:0000256" key="1">
    <source>
        <dbReference type="ARBA" id="ARBA00004477"/>
    </source>
</evidence>